<protein>
    <submittedName>
        <fullName evidence="1">Uncharacterized protein</fullName>
    </submittedName>
</protein>
<name>A0A0M9A6K8_9HYME</name>
<reference evidence="1 2" key="1">
    <citation type="submission" date="2015-07" db="EMBL/GenBank/DDBJ databases">
        <title>The genome of Melipona quadrifasciata.</title>
        <authorList>
            <person name="Pan H."/>
            <person name="Kapheim K."/>
        </authorList>
    </citation>
    <scope>NUCLEOTIDE SEQUENCE [LARGE SCALE GENOMIC DNA]</scope>
    <source>
        <strain evidence="1">0111107301</strain>
        <tissue evidence="1">Whole body</tissue>
    </source>
</reference>
<evidence type="ECO:0000313" key="1">
    <source>
        <dbReference type="EMBL" id="KOX78277.1"/>
    </source>
</evidence>
<proteinExistence type="predicted"/>
<dbReference type="EMBL" id="KQ435724">
    <property type="protein sequence ID" value="KOX78277.1"/>
    <property type="molecule type" value="Genomic_DNA"/>
</dbReference>
<sequence>MHGMGRQPYSGSPPLKFNSRKLTVLQLKRNIAVNLINVDKLPSQPNLDQASLDFAETSFIMEYTDWLESVRVAFNCLLFRRQNL</sequence>
<keyword evidence="2" id="KW-1185">Reference proteome</keyword>
<dbReference type="OrthoDB" id="10392413at2759"/>
<organism evidence="1 2">
    <name type="scientific">Melipona quadrifasciata</name>
    <dbReference type="NCBI Taxonomy" id="166423"/>
    <lineage>
        <taxon>Eukaryota</taxon>
        <taxon>Metazoa</taxon>
        <taxon>Ecdysozoa</taxon>
        <taxon>Arthropoda</taxon>
        <taxon>Hexapoda</taxon>
        <taxon>Insecta</taxon>
        <taxon>Pterygota</taxon>
        <taxon>Neoptera</taxon>
        <taxon>Endopterygota</taxon>
        <taxon>Hymenoptera</taxon>
        <taxon>Apocrita</taxon>
        <taxon>Aculeata</taxon>
        <taxon>Apoidea</taxon>
        <taxon>Anthophila</taxon>
        <taxon>Apidae</taxon>
        <taxon>Melipona</taxon>
    </lineage>
</organism>
<gene>
    <name evidence="1" type="ORF">WN51_07683</name>
</gene>
<evidence type="ECO:0000313" key="2">
    <source>
        <dbReference type="Proteomes" id="UP000053105"/>
    </source>
</evidence>
<dbReference type="AlphaFoldDB" id="A0A0M9A6K8"/>
<dbReference type="Proteomes" id="UP000053105">
    <property type="component" value="Unassembled WGS sequence"/>
</dbReference>
<accession>A0A0M9A6K8</accession>